<evidence type="ECO:0000256" key="6">
    <source>
        <dbReference type="ARBA" id="ARBA00022857"/>
    </source>
</evidence>
<protein>
    <recommendedName>
        <fullName evidence="16">Delta(24(24(1)))-sterol reductase</fullName>
        <ecNumber evidence="16">1.3.1.71</ecNumber>
    </recommendedName>
</protein>
<feature type="transmembrane region" description="Helical" evidence="19">
    <location>
        <begin position="182"/>
        <end position="209"/>
    </location>
</feature>
<evidence type="ECO:0000256" key="4">
    <source>
        <dbReference type="ARBA" id="ARBA00022692"/>
    </source>
</evidence>
<keyword evidence="12 19" id="KW-0472">Membrane</keyword>
<evidence type="ECO:0000256" key="3">
    <source>
        <dbReference type="ARBA" id="ARBA00022516"/>
    </source>
</evidence>
<dbReference type="GO" id="GO:0000246">
    <property type="term" value="F:Delta24(24-1) sterol reductase activity"/>
    <property type="evidence" value="ECO:0007669"/>
    <property type="project" value="UniProtKB-EC"/>
</dbReference>
<comment type="catalytic activity">
    <reaction evidence="17">
        <text>ergosterol + NADP(+) = ergosta-5,7,22,24(28)-tetraen-3beta-ol + NADPH + H(+)</text>
        <dbReference type="Rhea" id="RHEA:18501"/>
        <dbReference type="ChEBI" id="CHEBI:15378"/>
        <dbReference type="ChEBI" id="CHEBI:16933"/>
        <dbReference type="ChEBI" id="CHEBI:18249"/>
        <dbReference type="ChEBI" id="CHEBI:57783"/>
        <dbReference type="ChEBI" id="CHEBI:58349"/>
        <dbReference type="EC" id="1.3.1.71"/>
    </reaction>
    <physiologicalReaction direction="right-to-left" evidence="17">
        <dbReference type="Rhea" id="RHEA:18503"/>
    </physiologicalReaction>
</comment>
<keyword evidence="3" id="KW-0444">Lipid biosynthesis</keyword>
<keyword evidence="11" id="KW-0443">Lipid metabolism</keyword>
<dbReference type="AlphaFoldDB" id="A0A6M9QAV7"/>
<dbReference type="PROSITE" id="PS01017">
    <property type="entry name" value="STEROL_REDUCT_1"/>
    <property type="match status" value="1"/>
</dbReference>
<gene>
    <name evidence="20" type="primary">ERG4</name>
</gene>
<evidence type="ECO:0000256" key="14">
    <source>
        <dbReference type="ARBA" id="ARBA00023221"/>
    </source>
</evidence>
<dbReference type="FunFam" id="1.20.120.1630:FF:000003">
    <property type="entry name" value="C-24(28) sterol reductase"/>
    <property type="match status" value="1"/>
</dbReference>
<dbReference type="GO" id="GO:0006696">
    <property type="term" value="P:ergosterol biosynthetic process"/>
    <property type="evidence" value="ECO:0007669"/>
    <property type="project" value="UniProtKB-ARBA"/>
</dbReference>
<feature type="transmembrane region" description="Helical" evidence="19">
    <location>
        <begin position="110"/>
        <end position="129"/>
    </location>
</feature>
<keyword evidence="6" id="KW-0521">NADP</keyword>
<evidence type="ECO:0000256" key="13">
    <source>
        <dbReference type="ARBA" id="ARBA00023166"/>
    </source>
</evidence>
<dbReference type="EMBL" id="MN930923">
    <property type="protein sequence ID" value="QKM75730.1"/>
    <property type="molecule type" value="Genomic_DNA"/>
</dbReference>
<feature type="transmembrane region" description="Helical" evidence="19">
    <location>
        <begin position="308"/>
        <end position="327"/>
    </location>
</feature>
<evidence type="ECO:0000256" key="17">
    <source>
        <dbReference type="ARBA" id="ARBA00048918"/>
    </source>
</evidence>
<feature type="region of interest" description="Disordered" evidence="18">
    <location>
        <begin position="1"/>
        <end position="38"/>
    </location>
</feature>
<evidence type="ECO:0000256" key="1">
    <source>
        <dbReference type="ARBA" id="ARBA00004477"/>
    </source>
</evidence>
<evidence type="ECO:0000256" key="2">
    <source>
        <dbReference type="ARBA" id="ARBA00005402"/>
    </source>
</evidence>
<evidence type="ECO:0000256" key="5">
    <source>
        <dbReference type="ARBA" id="ARBA00022824"/>
    </source>
</evidence>
<evidence type="ECO:0000256" key="19">
    <source>
        <dbReference type="SAM" id="Phobius"/>
    </source>
</evidence>
<keyword evidence="13" id="KW-1207">Sterol metabolism</keyword>
<evidence type="ECO:0000256" key="15">
    <source>
        <dbReference type="ARBA" id="ARBA00029435"/>
    </source>
</evidence>
<keyword evidence="14" id="KW-0753">Steroid metabolism</keyword>
<keyword evidence="8 19" id="KW-1133">Transmembrane helix</keyword>
<dbReference type="Pfam" id="PF01222">
    <property type="entry name" value="ERG4_ERG24"/>
    <property type="match status" value="1"/>
</dbReference>
<dbReference type="InterPro" id="IPR018083">
    <property type="entry name" value="Sterol_reductase_CS"/>
</dbReference>
<comment type="subcellular location">
    <subcellularLocation>
        <location evidence="1">Endoplasmic reticulum membrane</location>
        <topology evidence="1">Multi-pass membrane protein</topology>
    </subcellularLocation>
</comment>
<dbReference type="EC" id="1.3.1.71" evidence="16"/>
<comment type="pathway">
    <text evidence="15">Steroid metabolism; ergosterol biosynthesis.</text>
</comment>
<feature type="compositionally biased region" description="Polar residues" evidence="18">
    <location>
        <begin position="13"/>
        <end position="27"/>
    </location>
</feature>
<dbReference type="PANTHER" id="PTHR21257:SF31">
    <property type="entry name" value="DELTA(24(24(1)))-STEROL REDUCTASE ERG4"/>
    <property type="match status" value="1"/>
</dbReference>
<evidence type="ECO:0000256" key="9">
    <source>
        <dbReference type="ARBA" id="ARBA00023002"/>
    </source>
</evidence>
<evidence type="ECO:0000256" key="8">
    <source>
        <dbReference type="ARBA" id="ARBA00022989"/>
    </source>
</evidence>
<dbReference type="GO" id="GO:0005789">
    <property type="term" value="C:endoplasmic reticulum membrane"/>
    <property type="evidence" value="ECO:0007669"/>
    <property type="project" value="UniProtKB-SubCell"/>
</dbReference>
<keyword evidence="7" id="KW-0752">Steroid biosynthesis</keyword>
<sequence>MAGSPSEVRQRKQANGSSNCQVSNSNGRFVPTEAGKKKDIEGDTHHKYEFGGPPGVIGMMVGFPMLMYYLWACLWFYQGKFVHPSSVEDIKPFLRTMAAHVREDAYPTAWAVKSYLGLMAFQLILAFIVPGKKQNGLPVASLNYKTLVYHCNAIGCWYITLVTAGIVHYFDIFDLTTVIDNFGPLMTVAMIVGFALTTAVYFGSVFLGWGGQPIRMSGNFFYDYFMGAALNPRIGSVDLKMWQEVRIPWVLLFLIALSATLKQYREIGYVTANMAFMLLATALYINACAKGEEMIPTTMDMIHEKDGFMLTFWNFAGTPFTYSYSILYLHRTNPEVYKMSTPATFGLFGLLLLSYYIFDTANSQKSIFRMEQNADYVPRKAFPQLPWRRVNNPTFIQSQHGSKLLTSGWYKFAVKPHYTADLIQSLTWGLSTGLSTPIAYFYPVWFIIVLVHRCGRDFEKCAAKYGKDWDRYMAVVKYKFIPGVY</sequence>
<keyword evidence="4 19" id="KW-0812">Transmembrane</keyword>
<keyword evidence="10" id="KW-0756">Sterol biosynthesis</keyword>
<name>A0A6M9QAV7_PHARH</name>
<feature type="transmembrane region" description="Helical" evidence="19">
    <location>
        <begin position="149"/>
        <end position="170"/>
    </location>
</feature>
<evidence type="ECO:0000256" key="11">
    <source>
        <dbReference type="ARBA" id="ARBA00023098"/>
    </source>
</evidence>
<dbReference type="PANTHER" id="PTHR21257">
    <property type="entry name" value="DELTA(14)-STEROL REDUCTASE"/>
    <property type="match status" value="1"/>
</dbReference>
<comment type="similarity">
    <text evidence="2">Belongs to the ERG4/ERG24 family.</text>
</comment>
<feature type="transmembrane region" description="Helical" evidence="19">
    <location>
        <begin position="56"/>
        <end position="77"/>
    </location>
</feature>
<evidence type="ECO:0000256" key="10">
    <source>
        <dbReference type="ARBA" id="ARBA00023011"/>
    </source>
</evidence>
<evidence type="ECO:0000313" key="20">
    <source>
        <dbReference type="EMBL" id="QKM75730.1"/>
    </source>
</evidence>
<evidence type="ECO:0000256" key="18">
    <source>
        <dbReference type="SAM" id="MobiDB-lite"/>
    </source>
</evidence>
<proteinExistence type="inferred from homology"/>
<dbReference type="InterPro" id="IPR001171">
    <property type="entry name" value="ERG24_DHCR-like"/>
</dbReference>
<reference evidence="20" key="1">
    <citation type="journal article" date="2020" name="Front. Microbiol.">
        <title>Phenotypic analysis of mutants of ergosterol biosynthesis genes (erg3 and erg4) in the red yeast Xanthophyllomyces dendrorhous.</title>
        <authorList>
            <person name="Venegas M."/>
            <person name="Barahona S."/>
            <person name="Gonzalez A.M."/>
            <person name="Sepulveda D."/>
            <person name="Zuniga G.E."/>
            <person name="Baeza M."/>
            <person name="Cifuentes V."/>
            <person name="Alcaino J."/>
        </authorList>
    </citation>
    <scope>NUCLEOTIDE SEQUENCE</scope>
    <source>
        <strain evidence="20">UCD 67-385</strain>
    </source>
</reference>
<feature type="transmembrane region" description="Helical" evidence="19">
    <location>
        <begin position="267"/>
        <end position="287"/>
    </location>
</feature>
<keyword evidence="9" id="KW-0560">Oxidoreductase</keyword>
<accession>A0A6M9QAV7</accession>
<dbReference type="Gene3D" id="1.20.120.1630">
    <property type="match status" value="1"/>
</dbReference>
<dbReference type="PROSITE" id="PS01018">
    <property type="entry name" value="STEROL_REDUCT_2"/>
    <property type="match status" value="1"/>
</dbReference>
<evidence type="ECO:0000256" key="7">
    <source>
        <dbReference type="ARBA" id="ARBA00022955"/>
    </source>
</evidence>
<keyword evidence="5" id="KW-0256">Endoplasmic reticulum</keyword>
<evidence type="ECO:0000256" key="16">
    <source>
        <dbReference type="ARBA" id="ARBA00038892"/>
    </source>
</evidence>
<organism evidence="20">
    <name type="scientific">Phaffia rhodozyma</name>
    <name type="common">Yeast</name>
    <name type="synonym">Xanthophyllomyces dendrorhous</name>
    <dbReference type="NCBI Taxonomy" id="264483"/>
    <lineage>
        <taxon>Eukaryota</taxon>
        <taxon>Fungi</taxon>
        <taxon>Dikarya</taxon>
        <taxon>Basidiomycota</taxon>
        <taxon>Agaricomycotina</taxon>
        <taxon>Tremellomycetes</taxon>
        <taxon>Cystofilobasidiales</taxon>
        <taxon>Mrakiaceae</taxon>
        <taxon>Phaffia</taxon>
    </lineage>
</organism>
<feature type="transmembrane region" description="Helical" evidence="19">
    <location>
        <begin position="339"/>
        <end position="358"/>
    </location>
</feature>
<evidence type="ECO:0000256" key="12">
    <source>
        <dbReference type="ARBA" id="ARBA00023136"/>
    </source>
</evidence>